<reference evidence="3 4" key="1">
    <citation type="submission" date="2018-07" db="EMBL/GenBank/DDBJ databases">
        <title>Genomic Encyclopedia of Type Strains, Phase IV (KMG-IV): sequencing the most valuable type-strain genomes for metagenomic binning, comparative biology and taxonomic classification.</title>
        <authorList>
            <person name="Goeker M."/>
        </authorList>
    </citation>
    <scope>NUCLEOTIDE SEQUENCE [LARGE SCALE GENOMIC DNA]</scope>
    <source>
        <strain evidence="3 4">DSM 101478</strain>
    </source>
</reference>
<dbReference type="SUPFAM" id="SSF52540">
    <property type="entry name" value="P-loop containing nucleoside triphosphate hydrolases"/>
    <property type="match status" value="1"/>
</dbReference>
<accession>A0A370Q7A6</accession>
<dbReference type="Proteomes" id="UP000255317">
    <property type="component" value="Unassembled WGS sequence"/>
</dbReference>
<evidence type="ECO:0000259" key="2">
    <source>
        <dbReference type="Pfam" id="PF00685"/>
    </source>
</evidence>
<dbReference type="PANTHER" id="PTHR12558:SF47">
    <property type="entry name" value="LIPOPOLYSACCHARIDE ASSEMBLY PROTEIN B"/>
    <property type="match status" value="1"/>
</dbReference>
<dbReference type="AlphaFoldDB" id="A0A370Q7A6"/>
<feature type="repeat" description="TPR" evidence="1">
    <location>
        <begin position="526"/>
        <end position="559"/>
    </location>
</feature>
<name>A0A370Q7A6_9FLAO</name>
<dbReference type="InterPro" id="IPR017850">
    <property type="entry name" value="Alkaline_phosphatase_core_sf"/>
</dbReference>
<keyword evidence="4" id="KW-1185">Reference proteome</keyword>
<dbReference type="PROSITE" id="PS50293">
    <property type="entry name" value="TPR_REGION"/>
    <property type="match status" value="1"/>
</dbReference>
<dbReference type="SUPFAM" id="SSF53649">
    <property type="entry name" value="Alkaline phosphatase-like"/>
    <property type="match status" value="1"/>
</dbReference>
<feature type="repeat" description="TPR" evidence="1">
    <location>
        <begin position="594"/>
        <end position="627"/>
    </location>
</feature>
<dbReference type="Pfam" id="PF01663">
    <property type="entry name" value="Phosphodiest"/>
    <property type="match status" value="1"/>
</dbReference>
<dbReference type="Gene3D" id="3.40.50.300">
    <property type="entry name" value="P-loop containing nucleotide triphosphate hydrolases"/>
    <property type="match status" value="1"/>
</dbReference>
<dbReference type="OrthoDB" id="9779418at2"/>
<dbReference type="GO" id="GO:0008146">
    <property type="term" value="F:sulfotransferase activity"/>
    <property type="evidence" value="ECO:0007669"/>
    <property type="project" value="InterPro"/>
</dbReference>
<dbReference type="InterPro" id="IPR002591">
    <property type="entry name" value="Phosphodiest/P_Trfase"/>
</dbReference>
<proteinExistence type="predicted"/>
<dbReference type="Pfam" id="PF13181">
    <property type="entry name" value="TPR_8"/>
    <property type="match status" value="1"/>
</dbReference>
<dbReference type="Gene3D" id="1.25.40.10">
    <property type="entry name" value="Tetratricopeptide repeat domain"/>
    <property type="match status" value="2"/>
</dbReference>
<dbReference type="PANTHER" id="PTHR12558">
    <property type="entry name" value="CELL DIVISION CYCLE 16,23,27"/>
    <property type="match status" value="1"/>
</dbReference>
<dbReference type="Pfam" id="PF13432">
    <property type="entry name" value="TPR_16"/>
    <property type="match status" value="1"/>
</dbReference>
<dbReference type="Pfam" id="PF00685">
    <property type="entry name" value="Sulfotransfer_1"/>
    <property type="match status" value="1"/>
</dbReference>
<comment type="caution">
    <text evidence="3">The sequence shown here is derived from an EMBL/GenBank/DDBJ whole genome shotgun (WGS) entry which is preliminary data.</text>
</comment>
<protein>
    <submittedName>
        <fullName evidence="3">Tetratricopeptide repeat protein</fullName>
    </submittedName>
</protein>
<evidence type="ECO:0000313" key="3">
    <source>
        <dbReference type="EMBL" id="RDK84236.1"/>
    </source>
</evidence>
<feature type="domain" description="Sulfotransferase" evidence="2">
    <location>
        <begin position="662"/>
        <end position="842"/>
    </location>
</feature>
<gene>
    <name evidence="3" type="ORF">C8D94_10581</name>
</gene>
<evidence type="ECO:0000313" key="4">
    <source>
        <dbReference type="Proteomes" id="UP000255317"/>
    </source>
</evidence>
<organism evidence="3 4">
    <name type="scientific">Marinirhabdus gelatinilytica</name>
    <dbReference type="NCBI Taxonomy" id="1703343"/>
    <lineage>
        <taxon>Bacteria</taxon>
        <taxon>Pseudomonadati</taxon>
        <taxon>Bacteroidota</taxon>
        <taxon>Flavobacteriia</taxon>
        <taxon>Flavobacteriales</taxon>
        <taxon>Flavobacteriaceae</taxon>
    </lineage>
</organism>
<dbReference type="RefSeq" id="WP_115124403.1">
    <property type="nucleotide sequence ID" value="NZ_QRAO01000005.1"/>
</dbReference>
<dbReference type="SUPFAM" id="SSF48452">
    <property type="entry name" value="TPR-like"/>
    <property type="match status" value="2"/>
</dbReference>
<dbReference type="InterPro" id="IPR000863">
    <property type="entry name" value="Sulfotransferase_dom"/>
</dbReference>
<dbReference type="Gene3D" id="3.40.720.10">
    <property type="entry name" value="Alkaline Phosphatase, subunit A"/>
    <property type="match status" value="1"/>
</dbReference>
<dbReference type="EMBL" id="QRAO01000005">
    <property type="protein sequence ID" value="RDK84236.1"/>
    <property type="molecule type" value="Genomic_DNA"/>
</dbReference>
<dbReference type="SMART" id="SM00028">
    <property type="entry name" value="TPR"/>
    <property type="match status" value="5"/>
</dbReference>
<dbReference type="PROSITE" id="PS50005">
    <property type="entry name" value="TPR"/>
    <property type="match status" value="2"/>
</dbReference>
<dbReference type="InterPro" id="IPR027417">
    <property type="entry name" value="P-loop_NTPase"/>
</dbReference>
<evidence type="ECO:0000256" key="1">
    <source>
        <dbReference type="PROSITE-ProRule" id="PRU00339"/>
    </source>
</evidence>
<dbReference type="InterPro" id="IPR011990">
    <property type="entry name" value="TPR-like_helical_dom_sf"/>
</dbReference>
<sequence length="846" mass="96700">MKKNKLLLIGWDAADWKIIGPLLAKGQMPNLKKIIGEGVYGNLSTMNPPLSPMLWSTVATGKTPDKHGVLNFIEIAQDLNGVRPVTTSSRKARAIWNILHNKGYKSNVVGWWPSFPAEPINGVVVSDRFQKMNKDPKKKNPIYKGTIHPESIAMDMADLRMRPYEVTGEHILPFFPNATKIDQEKEGSLSTFSKILAENVSVHNAATNLMHSTEWDFMAIYYDLIDHMCHAFMKYHPPKLGAIAQERYELYKDAVVGAYRFQDMMLGRKLQLIDDDTTVMILSDHGFESGNKRIIKMPKYPAAPSLDHRQFGVFVAKGPNIKKNEKIFGLGLIDIAPTVLNHFDLPIGKDMDGKVALDIFKEPTDPTYIESWEKVEGDFGEIDKNAKVDSISEQETMEQLVELGYIDRPDEKIETAMLKVGCDIKHNLARVHLGKKDYDKARDILLQLIKEKEPVNTIPFYMDLLAISLKTEEFDKAEEYLKLLREKDKEFDFTTHFAEAHILVAKGEIEKALALLNKVKKTRPSAEIFFQIGKLHRRNSQFEKAKENYATAIEIEPDRAKYNRAMAEVLLRLNEYEEAAEYALTSIELVKYFPEAHYTLGEALEKMGDLENAKIAYETAKKLKPKRFHRAERALEKIEEKLSEPLNLNEKTLNAYKEDQIVVVSGLPRSGTSLMMQMMDKAGMDILTDGKRKADKSNPKGYYEYEPVMSLHRDNSWLTSANNKTLKIVAPLLKHLSPENRYKIIFMKRDLDEVVKSQRVMTGKDPDTIPVSLYNAYYEQLEQINVWKEAEPGVELIYIDYKDVLEKPEEMAQKVQEFIGLELDTKAMAGCVDTSLYRNRKETIKT</sequence>
<keyword evidence="1" id="KW-0802">TPR repeat</keyword>
<dbReference type="InterPro" id="IPR019734">
    <property type="entry name" value="TPR_rpt"/>
</dbReference>